<evidence type="ECO:0000313" key="3">
    <source>
        <dbReference type="Proteomes" id="UP000188235"/>
    </source>
</evidence>
<dbReference type="Gene3D" id="2.130.10.10">
    <property type="entry name" value="YVTN repeat-like/Quinoprotein amine dehydrogenase"/>
    <property type="match status" value="1"/>
</dbReference>
<dbReference type="InterPro" id="IPR011045">
    <property type="entry name" value="N2O_reductase_N"/>
</dbReference>
<dbReference type="AlphaFoldDB" id="A0A1Q2CXP9"/>
<accession>A0A1Q2CXP9</accession>
<dbReference type="Proteomes" id="UP000188235">
    <property type="component" value="Chromosome"/>
</dbReference>
<dbReference type="GO" id="GO:0017057">
    <property type="term" value="F:6-phosphogluconolactonase activity"/>
    <property type="evidence" value="ECO:0007669"/>
    <property type="project" value="TreeGrafter"/>
</dbReference>
<dbReference type="KEGG" id="tfa:BW733_08585"/>
<dbReference type="InterPro" id="IPR015943">
    <property type="entry name" value="WD40/YVTN_repeat-like_dom_sf"/>
</dbReference>
<reference evidence="2 3" key="1">
    <citation type="journal article" date="2008" name="Int. J. Syst. Evol. Microbiol.">
        <title>Tessaracoccus flavescens sp. nov., isolated from marine sediment.</title>
        <authorList>
            <person name="Lee D.W."/>
            <person name="Lee S.D."/>
        </authorList>
    </citation>
    <scope>NUCLEOTIDE SEQUENCE [LARGE SCALE GENOMIC DNA]</scope>
    <source>
        <strain evidence="2 3">SST-39T</strain>
    </source>
</reference>
<proteinExistence type="inferred from homology"/>
<gene>
    <name evidence="2" type="ORF">BW733_08585</name>
</gene>
<organism evidence="2 3">
    <name type="scientific">Tessaracoccus flavescens</name>
    <dbReference type="NCBI Taxonomy" id="399497"/>
    <lineage>
        <taxon>Bacteria</taxon>
        <taxon>Bacillati</taxon>
        <taxon>Actinomycetota</taxon>
        <taxon>Actinomycetes</taxon>
        <taxon>Propionibacteriales</taxon>
        <taxon>Propionibacteriaceae</taxon>
        <taxon>Tessaracoccus</taxon>
    </lineage>
</organism>
<evidence type="ECO:0000256" key="1">
    <source>
        <dbReference type="ARBA" id="ARBA00005564"/>
    </source>
</evidence>
<dbReference type="STRING" id="399497.BW733_08585"/>
<name>A0A1Q2CXP9_9ACTN</name>
<dbReference type="InterPro" id="IPR019405">
    <property type="entry name" value="Lactonase_7-beta_prop"/>
</dbReference>
<dbReference type="PANTHER" id="PTHR30344:SF1">
    <property type="entry name" value="6-PHOSPHOGLUCONOLACTONASE"/>
    <property type="match status" value="1"/>
</dbReference>
<dbReference type="SUPFAM" id="SSF50974">
    <property type="entry name" value="Nitrous oxide reductase, N-terminal domain"/>
    <property type="match status" value="1"/>
</dbReference>
<evidence type="ECO:0000313" key="2">
    <source>
        <dbReference type="EMBL" id="AQP50879.1"/>
    </source>
</evidence>
<protein>
    <recommendedName>
        <fullName evidence="4">6-phosphogluconolactonase</fullName>
    </recommendedName>
</protein>
<evidence type="ECO:0008006" key="4">
    <source>
        <dbReference type="Google" id="ProtNLM"/>
    </source>
</evidence>
<comment type="similarity">
    <text evidence="1">Belongs to the cycloisomerase 2 family.</text>
</comment>
<dbReference type="InterPro" id="IPR050282">
    <property type="entry name" value="Cycloisomerase_2"/>
</dbReference>
<dbReference type="GO" id="GO:0005829">
    <property type="term" value="C:cytosol"/>
    <property type="evidence" value="ECO:0007669"/>
    <property type="project" value="TreeGrafter"/>
</dbReference>
<dbReference type="Pfam" id="PF10282">
    <property type="entry name" value="Lactonase"/>
    <property type="match status" value="1"/>
</dbReference>
<dbReference type="EMBL" id="CP019607">
    <property type="protein sequence ID" value="AQP50879.1"/>
    <property type="molecule type" value="Genomic_DNA"/>
</dbReference>
<dbReference type="PANTHER" id="PTHR30344">
    <property type="entry name" value="6-PHOSPHOGLUCONOLACTONASE-RELATED"/>
    <property type="match status" value="1"/>
</dbReference>
<dbReference type="RefSeq" id="WP_161490186.1">
    <property type="nucleotide sequence ID" value="NZ_CP019607.1"/>
</dbReference>
<keyword evidence="3" id="KW-1185">Reference proteome</keyword>
<sequence>MAEQTLILVGNDKGGTISTLRLDGEKLSEVAVTEVGVGCSTFAIDRDRDLVYCAVKDPEPAIVTLSLDRATGELTEIARRPVDDPLAYIGITPHALLGASYHGGWGASWQRVDGVVGPEVTRFENRNVHAAVPDPLNRNAYFTSLGDDLIAQFSIGTEGELIELSEPKVKLTPGIGPRHLVLSDDDRHAYLLTEFTGEVIRFDRSEGGRLSRAEDVWFYDGSSGIQNSAYGWDPRKDHQIWGADLALAGGGRWLLCTERTESTVGAVELTPKGHLSDHVVLSKVEAQPRSLTVAPGGDLVVVVGELSDHAGLYRLETDGRLTELDRIHTGKGPNWVRFA</sequence>